<keyword evidence="8 11" id="KW-0547">Nucleotide-binding</keyword>
<comment type="function">
    <text evidence="1">Molecular chaperone; assists the folding of proteins upon ATP hydrolysis.</text>
</comment>
<dbReference type="InterPro" id="IPR027413">
    <property type="entry name" value="GROEL-like_equatorial_sf"/>
</dbReference>
<dbReference type="AlphaFoldDB" id="A0A098VRP6"/>
<keyword evidence="9 11" id="KW-0067">ATP-binding</keyword>
<evidence type="ECO:0000256" key="2">
    <source>
        <dbReference type="ARBA" id="ARBA00004496"/>
    </source>
</evidence>
<keyword evidence="10 11" id="KW-0143">Chaperone</keyword>
<dbReference type="SUPFAM" id="SSF52029">
    <property type="entry name" value="GroEL apical domain-like"/>
    <property type="match status" value="1"/>
</dbReference>
<dbReference type="VEuPathDB" id="MicrosporidiaDB:DI09_29p180"/>
<comment type="subunit">
    <text evidence="5">Heterooligomeric complex of about 850 to 900 kDa that forms two stacked rings, 12 to 16 nm in diameter.</text>
</comment>
<evidence type="ECO:0000256" key="9">
    <source>
        <dbReference type="ARBA" id="ARBA00022840"/>
    </source>
</evidence>
<dbReference type="RefSeq" id="XP_013238124.1">
    <property type="nucleotide sequence ID" value="XM_013382670.1"/>
</dbReference>
<accession>A0A098VRP6</accession>
<keyword evidence="14" id="KW-1185">Reference proteome</keyword>
<dbReference type="GO" id="GO:0016887">
    <property type="term" value="F:ATP hydrolysis activity"/>
    <property type="evidence" value="ECO:0007669"/>
    <property type="project" value="InterPro"/>
</dbReference>
<dbReference type="Gene3D" id="3.30.260.10">
    <property type="entry name" value="TCP-1-like chaperonin intermediate domain"/>
    <property type="match status" value="1"/>
</dbReference>
<dbReference type="PRINTS" id="PR00304">
    <property type="entry name" value="TCOMPLEXTCP1"/>
</dbReference>
<name>A0A098VRP6_9MICR</name>
<dbReference type="GO" id="GO:0005524">
    <property type="term" value="F:ATP binding"/>
    <property type="evidence" value="ECO:0007669"/>
    <property type="project" value="UniProtKB-KW"/>
</dbReference>
<evidence type="ECO:0000256" key="11">
    <source>
        <dbReference type="RuleBase" id="RU004187"/>
    </source>
</evidence>
<dbReference type="PROSITE" id="PS00995">
    <property type="entry name" value="TCP1_3"/>
    <property type="match status" value="1"/>
</dbReference>
<dbReference type="GeneID" id="25259413"/>
<evidence type="ECO:0000256" key="8">
    <source>
        <dbReference type="ARBA" id="ARBA00022741"/>
    </source>
</evidence>
<dbReference type="OrthoDB" id="10248520at2759"/>
<comment type="subcellular location">
    <subcellularLocation>
        <location evidence="2">Cytoplasm</location>
    </subcellularLocation>
</comment>
<sequence>MATIAVGAGAGASGGPKTMAFKDKDKPYEIVTSPTSVLVSNDGATILKNMSVLHPCAKMLVELSEAQDAETGDGTTSVVVIAGALLNAAEGLLEKGIHPTVIAESFLLASRKAVEALESVSITVDLSDRASLIWSASTSLNSKIVSQLAPMMSAVAVDSILRVADLSECSVDLNDIRVIQKLGCTLEDLELMDAGGLLLRQPAVSSASGPLKMEKAKIGLIQFQLSPPKTDMESQVVVTDYRQIDKILKEEREYLLNICKKIKKANCNVLLVQKSILRDALSEMALNFLSKLKVMVISDIERDEIDFIAKTLGCKPIADISSFSEDKLGSADLVEEISMEGACSKYVRVSGIKNGGKTASVLVRGASQVVLDEAERSLHDALCVLRCLVRKKQLIAGGGFPESYLSSFLGQWASHSLSGKASICVDAYARALDVVPITLSENAGLDPLTMVTELRSRHAQGESNCGINIRKVVARCISKL</sequence>
<dbReference type="InterPro" id="IPR002423">
    <property type="entry name" value="Cpn60/GroEL/TCP-1"/>
</dbReference>
<keyword evidence="7" id="KW-0963">Cytoplasm</keyword>
<evidence type="ECO:0000256" key="1">
    <source>
        <dbReference type="ARBA" id="ARBA00002912"/>
    </source>
</evidence>
<dbReference type="FunFam" id="3.50.7.10:FF:000010">
    <property type="entry name" value="T-complex protein 1 subunit delta"/>
    <property type="match status" value="1"/>
</dbReference>
<dbReference type="GO" id="GO:0005832">
    <property type="term" value="C:chaperonin-containing T-complex"/>
    <property type="evidence" value="ECO:0007669"/>
    <property type="project" value="UniProtKB-ARBA"/>
</dbReference>
<dbReference type="Gene3D" id="1.10.560.10">
    <property type="entry name" value="GroEL-like equatorial domain"/>
    <property type="match status" value="1"/>
</dbReference>
<organism evidence="13 14">
    <name type="scientific">Mitosporidium daphniae</name>
    <dbReference type="NCBI Taxonomy" id="1485682"/>
    <lineage>
        <taxon>Eukaryota</taxon>
        <taxon>Fungi</taxon>
        <taxon>Fungi incertae sedis</taxon>
        <taxon>Microsporidia</taxon>
        <taxon>Mitosporidium</taxon>
    </lineage>
</organism>
<dbReference type="PANTHER" id="PTHR11353">
    <property type="entry name" value="CHAPERONIN"/>
    <property type="match status" value="1"/>
</dbReference>
<dbReference type="InterPro" id="IPR027410">
    <property type="entry name" value="TCP-1-like_intermed_sf"/>
</dbReference>
<dbReference type="InterPro" id="IPR012717">
    <property type="entry name" value="Chap_CCT_delta"/>
</dbReference>
<comment type="caution">
    <text evidence="13">The sequence shown here is derived from an EMBL/GenBank/DDBJ whole genome shotgun (WGS) entry which is preliminary data.</text>
</comment>
<protein>
    <recommendedName>
        <fullName evidence="6 12">T-complex protein 1 subunit delta</fullName>
    </recommendedName>
</protein>
<comment type="similarity">
    <text evidence="3 11">Belongs to the TCP-1 chaperonin family.</text>
</comment>
<dbReference type="InterPro" id="IPR027409">
    <property type="entry name" value="GroEL-like_apical_dom_sf"/>
</dbReference>
<evidence type="ECO:0000313" key="14">
    <source>
        <dbReference type="Proteomes" id="UP000029725"/>
    </source>
</evidence>
<dbReference type="CDD" id="cd03338">
    <property type="entry name" value="TCP1_delta"/>
    <property type="match status" value="1"/>
</dbReference>
<dbReference type="Pfam" id="PF00118">
    <property type="entry name" value="Cpn60_TCP1"/>
    <property type="match status" value="1"/>
</dbReference>
<evidence type="ECO:0000256" key="7">
    <source>
        <dbReference type="ARBA" id="ARBA00022490"/>
    </source>
</evidence>
<dbReference type="Gene3D" id="3.50.7.10">
    <property type="entry name" value="GroEL"/>
    <property type="match status" value="1"/>
</dbReference>
<dbReference type="EMBL" id="JMKJ01000221">
    <property type="protein sequence ID" value="KGG51697.1"/>
    <property type="molecule type" value="Genomic_DNA"/>
</dbReference>
<dbReference type="GO" id="GO:0140662">
    <property type="term" value="F:ATP-dependent protein folding chaperone"/>
    <property type="evidence" value="ECO:0007669"/>
    <property type="project" value="InterPro"/>
</dbReference>
<evidence type="ECO:0000256" key="5">
    <source>
        <dbReference type="ARBA" id="ARBA00011531"/>
    </source>
</evidence>
<reference evidence="13 14" key="1">
    <citation type="submission" date="2014-04" db="EMBL/GenBank/DDBJ databases">
        <title>A new species of microsporidia sheds light on the evolution of extreme parasitism.</title>
        <authorList>
            <person name="Haag K.L."/>
            <person name="James T.Y."/>
            <person name="Larsson R."/>
            <person name="Schaer T.M."/>
            <person name="Refardt D."/>
            <person name="Pombert J.-F."/>
            <person name="Ebert D."/>
        </authorList>
    </citation>
    <scope>NUCLEOTIDE SEQUENCE [LARGE SCALE GENOMIC DNA]</scope>
    <source>
        <strain evidence="13 14">UGP3</strain>
        <tissue evidence="13">Spores</tissue>
    </source>
</reference>
<dbReference type="GO" id="GO:0051082">
    <property type="term" value="F:unfolded protein binding"/>
    <property type="evidence" value="ECO:0007669"/>
    <property type="project" value="InterPro"/>
</dbReference>
<dbReference type="HOGENOM" id="CLU_008891_9_1_1"/>
<dbReference type="PROSITE" id="PS00751">
    <property type="entry name" value="TCP1_2"/>
    <property type="match status" value="1"/>
</dbReference>
<dbReference type="InterPro" id="IPR002194">
    <property type="entry name" value="Chaperonin_TCP-1_CS"/>
</dbReference>
<evidence type="ECO:0000256" key="3">
    <source>
        <dbReference type="ARBA" id="ARBA00008020"/>
    </source>
</evidence>
<evidence type="ECO:0000256" key="6">
    <source>
        <dbReference type="ARBA" id="ARBA00016107"/>
    </source>
</evidence>
<evidence type="ECO:0000256" key="10">
    <source>
        <dbReference type="ARBA" id="ARBA00023186"/>
    </source>
</evidence>
<dbReference type="Proteomes" id="UP000029725">
    <property type="component" value="Unassembled WGS sequence"/>
</dbReference>
<proteinExistence type="inferred from homology"/>
<evidence type="ECO:0000313" key="13">
    <source>
        <dbReference type="EMBL" id="KGG51697.1"/>
    </source>
</evidence>
<dbReference type="InterPro" id="IPR017998">
    <property type="entry name" value="Chaperone_TCP-1"/>
</dbReference>
<evidence type="ECO:0000256" key="4">
    <source>
        <dbReference type="ARBA" id="ARBA00011381"/>
    </source>
</evidence>
<dbReference type="SUPFAM" id="SSF54849">
    <property type="entry name" value="GroEL-intermediate domain like"/>
    <property type="match status" value="1"/>
</dbReference>
<gene>
    <name evidence="13" type="ORF">DI09_29p180</name>
</gene>
<dbReference type="SUPFAM" id="SSF48592">
    <property type="entry name" value="GroEL equatorial domain-like"/>
    <property type="match status" value="1"/>
</dbReference>
<comment type="subunit">
    <text evidence="4">Component of the T-complex protein 1 (TCP1) complex.</text>
</comment>
<evidence type="ECO:0000256" key="12">
    <source>
        <dbReference type="RuleBase" id="RU004192"/>
    </source>
</evidence>